<evidence type="ECO:0000313" key="2">
    <source>
        <dbReference type="Proteomes" id="UP000000768"/>
    </source>
</evidence>
<keyword evidence="2" id="KW-1185">Reference proteome</keyword>
<accession>A0A1B6QDZ5</accession>
<gene>
    <name evidence="1" type="ORF">SORBI_3002G288100</name>
</gene>
<proteinExistence type="predicted"/>
<dbReference type="Gramene" id="KXG36128">
    <property type="protein sequence ID" value="KXG36128"/>
    <property type="gene ID" value="SORBI_3002G288100"/>
</dbReference>
<dbReference type="EMBL" id="CM000761">
    <property type="protein sequence ID" value="KXG36128.1"/>
    <property type="molecule type" value="Genomic_DNA"/>
</dbReference>
<protein>
    <submittedName>
        <fullName evidence="1">Uncharacterized protein</fullName>
    </submittedName>
</protein>
<reference evidence="2" key="2">
    <citation type="journal article" date="2018" name="Plant J.">
        <title>The Sorghum bicolor reference genome: improved assembly, gene annotations, a transcriptome atlas, and signatures of genome organization.</title>
        <authorList>
            <person name="McCormick R.F."/>
            <person name="Truong S.K."/>
            <person name="Sreedasyam A."/>
            <person name="Jenkins J."/>
            <person name="Shu S."/>
            <person name="Sims D."/>
            <person name="Kennedy M."/>
            <person name="Amirebrahimi M."/>
            <person name="Weers B.D."/>
            <person name="McKinley B."/>
            <person name="Mattison A."/>
            <person name="Morishige D.T."/>
            <person name="Grimwood J."/>
            <person name="Schmutz J."/>
            <person name="Mullet J.E."/>
        </authorList>
    </citation>
    <scope>NUCLEOTIDE SEQUENCE [LARGE SCALE GENOMIC DNA]</scope>
    <source>
        <strain evidence="2">cv. BTx623</strain>
    </source>
</reference>
<dbReference type="InParanoid" id="A0A1B6QDZ5"/>
<organism evidence="1 2">
    <name type="scientific">Sorghum bicolor</name>
    <name type="common">Sorghum</name>
    <name type="synonym">Sorghum vulgare</name>
    <dbReference type="NCBI Taxonomy" id="4558"/>
    <lineage>
        <taxon>Eukaryota</taxon>
        <taxon>Viridiplantae</taxon>
        <taxon>Streptophyta</taxon>
        <taxon>Embryophyta</taxon>
        <taxon>Tracheophyta</taxon>
        <taxon>Spermatophyta</taxon>
        <taxon>Magnoliopsida</taxon>
        <taxon>Liliopsida</taxon>
        <taxon>Poales</taxon>
        <taxon>Poaceae</taxon>
        <taxon>PACMAD clade</taxon>
        <taxon>Panicoideae</taxon>
        <taxon>Andropogonodae</taxon>
        <taxon>Andropogoneae</taxon>
        <taxon>Sorghinae</taxon>
        <taxon>Sorghum</taxon>
    </lineage>
</organism>
<dbReference type="AlphaFoldDB" id="A0A1B6QDZ5"/>
<name>A0A1B6QDZ5_SORBI</name>
<sequence>MSERNKKKKLHHWSTVTPPRCLPNPLPVATPHGEPAVSLPGARRRWIAAPVLHSHPHPGWSLGYLRRHRHPRRPLQDTTGHLYPAVLSTVKHFSDDKQFSIEKRIHQSKP</sequence>
<evidence type="ECO:0000313" key="1">
    <source>
        <dbReference type="EMBL" id="KXG36128.1"/>
    </source>
</evidence>
<dbReference type="Proteomes" id="UP000000768">
    <property type="component" value="Chromosome 2"/>
</dbReference>
<reference evidence="1 2" key="1">
    <citation type="journal article" date="2009" name="Nature">
        <title>The Sorghum bicolor genome and the diversification of grasses.</title>
        <authorList>
            <person name="Paterson A.H."/>
            <person name="Bowers J.E."/>
            <person name="Bruggmann R."/>
            <person name="Dubchak I."/>
            <person name="Grimwood J."/>
            <person name="Gundlach H."/>
            <person name="Haberer G."/>
            <person name="Hellsten U."/>
            <person name="Mitros T."/>
            <person name="Poliakov A."/>
            <person name="Schmutz J."/>
            <person name="Spannagl M."/>
            <person name="Tang H."/>
            <person name="Wang X."/>
            <person name="Wicker T."/>
            <person name="Bharti A.K."/>
            <person name="Chapman J."/>
            <person name="Feltus F.A."/>
            <person name="Gowik U."/>
            <person name="Grigoriev I.V."/>
            <person name="Lyons E."/>
            <person name="Maher C.A."/>
            <person name="Martis M."/>
            <person name="Narechania A."/>
            <person name="Otillar R.P."/>
            <person name="Penning B.W."/>
            <person name="Salamov A.A."/>
            <person name="Wang Y."/>
            <person name="Zhang L."/>
            <person name="Carpita N.C."/>
            <person name="Freeling M."/>
            <person name="Gingle A.R."/>
            <person name="Hash C.T."/>
            <person name="Keller B."/>
            <person name="Klein P."/>
            <person name="Kresovich S."/>
            <person name="McCann M.C."/>
            <person name="Ming R."/>
            <person name="Peterson D.G."/>
            <person name="Mehboob-ur-Rahman"/>
            <person name="Ware D."/>
            <person name="Westhoff P."/>
            <person name="Mayer K.F."/>
            <person name="Messing J."/>
            <person name="Rokhsar D.S."/>
        </authorList>
    </citation>
    <scope>NUCLEOTIDE SEQUENCE [LARGE SCALE GENOMIC DNA]</scope>
    <source>
        <strain evidence="2">cv. BTx623</strain>
    </source>
</reference>